<keyword evidence="1" id="KW-1133">Transmembrane helix</keyword>
<evidence type="ECO:0000256" key="1">
    <source>
        <dbReference type="SAM" id="Phobius"/>
    </source>
</evidence>
<gene>
    <name evidence="2" type="ORF">LCGC14_2460490</name>
</gene>
<organism evidence="2">
    <name type="scientific">marine sediment metagenome</name>
    <dbReference type="NCBI Taxonomy" id="412755"/>
    <lineage>
        <taxon>unclassified sequences</taxon>
        <taxon>metagenomes</taxon>
        <taxon>ecological metagenomes</taxon>
    </lineage>
</organism>
<proteinExistence type="predicted"/>
<accession>A0A0F9BDD2</accession>
<name>A0A0F9BDD2_9ZZZZ</name>
<sequence length="141" mass="16479">MIVLSEQKLNLLFEEISGGFTHSPLEISAFIFIILSFLAPFLFLYVYQLKKQNAEKFRVSQRIYKRLVSMKELAGPDLELLQQMVRYLKKSQKKYLLLEDQSVFNSCARKLQKEKHVSAASMAALRLKLGFKREKPEQTPY</sequence>
<comment type="caution">
    <text evidence="2">The sequence shown here is derived from an EMBL/GenBank/DDBJ whole genome shotgun (WGS) entry which is preliminary data.</text>
</comment>
<keyword evidence="1" id="KW-0812">Transmembrane</keyword>
<reference evidence="2" key="1">
    <citation type="journal article" date="2015" name="Nature">
        <title>Complex archaea that bridge the gap between prokaryotes and eukaryotes.</title>
        <authorList>
            <person name="Spang A."/>
            <person name="Saw J.H."/>
            <person name="Jorgensen S.L."/>
            <person name="Zaremba-Niedzwiedzka K."/>
            <person name="Martijn J."/>
            <person name="Lind A.E."/>
            <person name="van Eijk R."/>
            <person name="Schleper C."/>
            <person name="Guy L."/>
            <person name="Ettema T.J."/>
        </authorList>
    </citation>
    <scope>NUCLEOTIDE SEQUENCE</scope>
</reference>
<evidence type="ECO:0000313" key="2">
    <source>
        <dbReference type="EMBL" id="KKL19934.1"/>
    </source>
</evidence>
<feature type="transmembrane region" description="Helical" evidence="1">
    <location>
        <begin position="27"/>
        <end position="47"/>
    </location>
</feature>
<dbReference type="AlphaFoldDB" id="A0A0F9BDD2"/>
<keyword evidence="1" id="KW-0472">Membrane</keyword>
<protein>
    <submittedName>
        <fullName evidence="2">Uncharacterized protein</fullName>
    </submittedName>
</protein>
<feature type="non-terminal residue" evidence="2">
    <location>
        <position position="141"/>
    </location>
</feature>
<dbReference type="EMBL" id="LAZR01038299">
    <property type="protein sequence ID" value="KKL19934.1"/>
    <property type="molecule type" value="Genomic_DNA"/>
</dbReference>